<name>A0A3P7PFL6_DIBLA</name>
<organism evidence="13 14">
    <name type="scientific">Dibothriocephalus latus</name>
    <name type="common">Fish tapeworm</name>
    <name type="synonym">Diphyllobothrium latum</name>
    <dbReference type="NCBI Taxonomy" id="60516"/>
    <lineage>
        <taxon>Eukaryota</taxon>
        <taxon>Metazoa</taxon>
        <taxon>Spiralia</taxon>
        <taxon>Lophotrochozoa</taxon>
        <taxon>Platyhelminthes</taxon>
        <taxon>Cestoda</taxon>
        <taxon>Eucestoda</taxon>
        <taxon>Diphyllobothriidea</taxon>
        <taxon>Diphyllobothriidae</taxon>
        <taxon>Dibothriocephalus</taxon>
    </lineage>
</organism>
<keyword evidence="7" id="KW-1015">Disulfide bond</keyword>
<dbReference type="PANTHER" id="PTHR24243">
    <property type="entry name" value="G-PROTEIN COUPLED RECEPTOR"/>
    <property type="match status" value="1"/>
</dbReference>
<dbReference type="PANTHER" id="PTHR24243:SF208">
    <property type="entry name" value="PYROKININ-1 RECEPTOR"/>
    <property type="match status" value="1"/>
</dbReference>
<evidence type="ECO:0000256" key="8">
    <source>
        <dbReference type="ARBA" id="ARBA00023170"/>
    </source>
</evidence>
<dbReference type="SUPFAM" id="SSF81321">
    <property type="entry name" value="Family A G protein-coupled receptor-like"/>
    <property type="match status" value="1"/>
</dbReference>
<dbReference type="AlphaFoldDB" id="A0A3P7PFL6"/>
<dbReference type="InterPro" id="IPR005390">
    <property type="entry name" value="NeuromedU_rcpt"/>
</dbReference>
<dbReference type="InterPro" id="IPR017452">
    <property type="entry name" value="GPCR_Rhodpsn_7TM"/>
</dbReference>
<feature type="transmembrane region" description="Helical" evidence="11">
    <location>
        <begin position="76"/>
        <end position="93"/>
    </location>
</feature>
<evidence type="ECO:0000256" key="11">
    <source>
        <dbReference type="SAM" id="Phobius"/>
    </source>
</evidence>
<accession>A0A3P7PFL6</accession>
<keyword evidence="14" id="KW-1185">Reference proteome</keyword>
<keyword evidence="2" id="KW-1003">Cell membrane</keyword>
<dbReference type="InterPro" id="IPR000276">
    <property type="entry name" value="GPCR_Rhodpsn"/>
</dbReference>
<dbReference type="PROSITE" id="PS50262">
    <property type="entry name" value="G_PROTEIN_RECEP_F1_2"/>
    <property type="match status" value="1"/>
</dbReference>
<feature type="transmembrane region" description="Helical" evidence="11">
    <location>
        <begin position="38"/>
        <end position="64"/>
    </location>
</feature>
<dbReference type="GO" id="GO:0005886">
    <property type="term" value="C:plasma membrane"/>
    <property type="evidence" value="ECO:0007669"/>
    <property type="project" value="UniProtKB-SubCell"/>
</dbReference>
<keyword evidence="10" id="KW-0807">Transducer</keyword>
<evidence type="ECO:0000256" key="9">
    <source>
        <dbReference type="ARBA" id="ARBA00023180"/>
    </source>
</evidence>
<keyword evidence="9" id="KW-0325">Glycoprotein</keyword>
<comment type="subcellular location">
    <subcellularLocation>
        <location evidence="1">Cell membrane</location>
        <topology evidence="1">Multi-pass membrane protein</topology>
    </subcellularLocation>
</comment>
<dbReference type="Pfam" id="PF00001">
    <property type="entry name" value="7tm_1"/>
    <property type="match status" value="1"/>
</dbReference>
<keyword evidence="6 11" id="KW-0472">Membrane</keyword>
<evidence type="ECO:0000313" key="14">
    <source>
        <dbReference type="Proteomes" id="UP000281553"/>
    </source>
</evidence>
<dbReference type="GO" id="GO:0001607">
    <property type="term" value="F:neuromedin U receptor activity"/>
    <property type="evidence" value="ECO:0007669"/>
    <property type="project" value="InterPro"/>
</dbReference>
<dbReference type="OrthoDB" id="5962705at2759"/>
<keyword evidence="8" id="KW-0675">Receptor</keyword>
<proteinExistence type="predicted"/>
<keyword evidence="3 11" id="KW-0812">Transmembrane</keyword>
<dbReference type="EMBL" id="UYRU01067226">
    <property type="protein sequence ID" value="VDN16826.1"/>
    <property type="molecule type" value="Genomic_DNA"/>
</dbReference>
<gene>
    <name evidence="13" type="ORF">DILT_LOCUS12657</name>
</gene>
<dbReference type="Proteomes" id="UP000281553">
    <property type="component" value="Unassembled WGS sequence"/>
</dbReference>
<protein>
    <recommendedName>
        <fullName evidence="12">G-protein coupled receptors family 1 profile domain-containing protein</fullName>
    </recommendedName>
</protein>
<evidence type="ECO:0000256" key="4">
    <source>
        <dbReference type="ARBA" id="ARBA00022989"/>
    </source>
</evidence>
<evidence type="ECO:0000256" key="3">
    <source>
        <dbReference type="ARBA" id="ARBA00022692"/>
    </source>
</evidence>
<dbReference type="PRINTS" id="PR01565">
    <property type="entry name" value="NEUROMEDINUR"/>
</dbReference>
<feature type="domain" description="G-protein coupled receptors family 1 profile" evidence="12">
    <location>
        <begin position="56"/>
        <end position="120"/>
    </location>
</feature>
<evidence type="ECO:0000313" key="13">
    <source>
        <dbReference type="EMBL" id="VDN16826.1"/>
    </source>
</evidence>
<evidence type="ECO:0000259" key="12">
    <source>
        <dbReference type="PROSITE" id="PS50262"/>
    </source>
</evidence>
<evidence type="ECO:0000256" key="10">
    <source>
        <dbReference type="ARBA" id="ARBA00023224"/>
    </source>
</evidence>
<evidence type="ECO:0000256" key="6">
    <source>
        <dbReference type="ARBA" id="ARBA00023136"/>
    </source>
</evidence>
<dbReference type="PRINTS" id="PR00237">
    <property type="entry name" value="GPCRRHODOPSN"/>
</dbReference>
<evidence type="ECO:0000256" key="2">
    <source>
        <dbReference type="ARBA" id="ARBA00022475"/>
    </source>
</evidence>
<keyword evidence="5" id="KW-0297">G-protein coupled receptor</keyword>
<sequence>MNRSGAGPTSNASTISFSDDVWAYLELRRGMRQTDINILAPASAIYIIIFILGFSGNLSLLWLIVSNRSFHTPTNYYLVNLSVSDLLVLMLGLPHDLYTMWSRYPYLFGEIGCRVRALLS</sequence>
<keyword evidence="4 11" id="KW-1133">Transmembrane helix</keyword>
<reference evidence="13 14" key="1">
    <citation type="submission" date="2018-11" db="EMBL/GenBank/DDBJ databases">
        <authorList>
            <consortium name="Pathogen Informatics"/>
        </authorList>
    </citation>
    <scope>NUCLEOTIDE SEQUENCE [LARGE SCALE GENOMIC DNA]</scope>
</reference>
<feature type="non-terminal residue" evidence="13">
    <location>
        <position position="120"/>
    </location>
</feature>
<evidence type="ECO:0000256" key="7">
    <source>
        <dbReference type="ARBA" id="ARBA00023157"/>
    </source>
</evidence>
<evidence type="ECO:0000256" key="5">
    <source>
        <dbReference type="ARBA" id="ARBA00023040"/>
    </source>
</evidence>
<evidence type="ECO:0000256" key="1">
    <source>
        <dbReference type="ARBA" id="ARBA00004651"/>
    </source>
</evidence>
<dbReference type="Gene3D" id="1.20.1070.10">
    <property type="entry name" value="Rhodopsin 7-helix transmembrane proteins"/>
    <property type="match status" value="1"/>
</dbReference>